<keyword evidence="3" id="KW-1185">Reference proteome</keyword>
<proteinExistence type="predicted"/>
<organism evidence="2 3">
    <name type="scientific">Caulobacter zeae</name>
    <dbReference type="NCBI Taxonomy" id="2055137"/>
    <lineage>
        <taxon>Bacteria</taxon>
        <taxon>Pseudomonadati</taxon>
        <taxon>Pseudomonadota</taxon>
        <taxon>Alphaproteobacteria</taxon>
        <taxon>Caulobacterales</taxon>
        <taxon>Caulobacteraceae</taxon>
        <taxon>Caulobacter</taxon>
    </lineage>
</organism>
<evidence type="ECO:0000313" key="3">
    <source>
        <dbReference type="Proteomes" id="UP000234479"/>
    </source>
</evidence>
<name>A0A2N5DFZ1_9CAUL</name>
<dbReference type="EMBL" id="PJRS01000022">
    <property type="protein sequence ID" value="PLR24989.1"/>
    <property type="molecule type" value="Genomic_DNA"/>
</dbReference>
<evidence type="ECO:0000259" key="1">
    <source>
        <dbReference type="Pfam" id="PF00691"/>
    </source>
</evidence>
<dbReference type="OrthoDB" id="7189911at2"/>
<gene>
    <name evidence="2" type="ORF">SGCZBJ_12175</name>
</gene>
<comment type="caution">
    <text evidence="2">The sequence shown here is derived from an EMBL/GenBank/DDBJ whole genome shotgun (WGS) entry which is preliminary data.</text>
</comment>
<dbReference type="Gene3D" id="3.30.1330.60">
    <property type="entry name" value="OmpA-like domain"/>
    <property type="match status" value="1"/>
</dbReference>
<accession>A0A2N5DFZ1</accession>
<feature type="domain" description="OmpA-like" evidence="1">
    <location>
        <begin position="33"/>
        <end position="104"/>
    </location>
</feature>
<reference evidence="2 3" key="1">
    <citation type="submission" date="2017-12" db="EMBL/GenBank/DDBJ databases">
        <title>The genome sequence of Caulobacter sp. 410.</title>
        <authorList>
            <person name="Gao J."/>
            <person name="Mao X."/>
            <person name="Sun J."/>
        </authorList>
    </citation>
    <scope>NUCLEOTIDE SEQUENCE [LARGE SCALE GENOMIC DNA]</scope>
    <source>
        <strain evidence="2 3">410</strain>
    </source>
</reference>
<dbReference type="Pfam" id="PF00691">
    <property type="entry name" value="OmpA"/>
    <property type="match status" value="1"/>
</dbReference>
<dbReference type="InterPro" id="IPR036737">
    <property type="entry name" value="OmpA-like_sf"/>
</dbReference>
<dbReference type="AlphaFoldDB" id="A0A2N5DFZ1"/>
<protein>
    <recommendedName>
        <fullName evidence="1">OmpA-like domain-containing protein</fullName>
    </recommendedName>
</protein>
<evidence type="ECO:0000313" key="2">
    <source>
        <dbReference type="EMBL" id="PLR24989.1"/>
    </source>
</evidence>
<dbReference type="InterPro" id="IPR006665">
    <property type="entry name" value="OmpA-like"/>
</dbReference>
<dbReference type="SUPFAM" id="SSF103088">
    <property type="entry name" value="OmpA-like"/>
    <property type="match status" value="1"/>
</dbReference>
<sequence length="138" mass="15071">MQRRTFIIGTVGLTIAPAIAMAETGWSEPMAIRFASGSAELGASQQGELEAVVKAFQARPNPHNGDWVRVTGYMDQAERSQFLRELPLQRANAVAEAFENLEGARGRTRPRRGTSLLVQKPGPLAENRVVLLSWPVSS</sequence>
<dbReference type="Proteomes" id="UP000234479">
    <property type="component" value="Unassembled WGS sequence"/>
</dbReference>